<dbReference type="SUPFAM" id="SSF54001">
    <property type="entry name" value="Cysteine proteinases"/>
    <property type="match status" value="1"/>
</dbReference>
<feature type="domain" description="Transglutaminase-like" evidence="2">
    <location>
        <begin position="359"/>
        <end position="430"/>
    </location>
</feature>
<evidence type="ECO:0000313" key="4">
    <source>
        <dbReference type="Proteomes" id="UP000034562"/>
    </source>
</evidence>
<dbReference type="InterPro" id="IPR038765">
    <property type="entry name" value="Papain-like_cys_pep_sf"/>
</dbReference>
<dbReference type="STRING" id="1618563.UU12_C0007G0015"/>
<feature type="transmembrane region" description="Helical" evidence="1">
    <location>
        <begin position="12"/>
        <end position="32"/>
    </location>
</feature>
<accession>A0A0G0T2A8</accession>
<dbReference type="PANTHER" id="PTHR33490:SF6">
    <property type="entry name" value="SLL1049 PROTEIN"/>
    <property type="match status" value="1"/>
</dbReference>
<evidence type="ECO:0000313" key="3">
    <source>
        <dbReference type="EMBL" id="KKR71144.1"/>
    </source>
</evidence>
<dbReference type="EMBL" id="LBZK01000007">
    <property type="protein sequence ID" value="KKR71144.1"/>
    <property type="molecule type" value="Genomic_DNA"/>
</dbReference>
<proteinExistence type="predicted"/>
<dbReference type="AlphaFoldDB" id="A0A0G0T2A8"/>
<sequence>MNFQILISKLKTLIIVFFVLLPFTFYLLPTYIRAQEEFSVDSLVTYRFQDSGKTIVTHDTTLENNFSSLYATNYTLTLENIEAENVQAVDDKGNVLKLDLQKNADLTKIIITFSDAVVGKDAVRHFLITYENSAFAVKTGEVWEVSIPRLAENSSFRNYSVNLVIPSSFGAEAYVSPKPKSLDTTNIDKSYTFSKNALLQSGITAAFGQFQVFAFNLSYHLENPLSIPSETQIALPPDTAFQKIYFSKIDPAPAQIQIDEDGNWIATYKLASRQRLDVIASGSVQIFSSFRPFPRPSEETLAQNLKAGQYWQINDPSINSLALSLRTPREIYDYVVKTLKYDLSRVQPNVQRLGAVSALKNPNSAICMEFTDAFIAIARAAGIPAREINGYAYTENPDLEPLGLVADVLHSWPEYFDANKGIWIPIDPTWGATTGGENFFDKLDLRHFAFVIHGKDSTKPYPPGSYKLGSDPQKDVFVSFGKLPIDRISQPNISITAKKSVPFIGTVFSLRIVNPGPSALYSLYPLIYFDNSEESRDFIEVLPPYSNYDFQIKVPFSLLGKNTPNVVRVKISRVSLEIPTNKTQMVINSLLALFAVFFIILMVVFVWIRKITLKSISAKIASSYAKITGKTSQNKHKA</sequence>
<evidence type="ECO:0000259" key="2">
    <source>
        <dbReference type="SMART" id="SM00460"/>
    </source>
</evidence>
<dbReference type="Proteomes" id="UP000034562">
    <property type="component" value="Unassembled WGS sequence"/>
</dbReference>
<gene>
    <name evidence="3" type="ORF">UU12_C0007G0015</name>
</gene>
<evidence type="ECO:0000256" key="1">
    <source>
        <dbReference type="SAM" id="Phobius"/>
    </source>
</evidence>
<reference evidence="3 4" key="1">
    <citation type="journal article" date="2015" name="Nature">
        <title>rRNA introns, odd ribosomes, and small enigmatic genomes across a large radiation of phyla.</title>
        <authorList>
            <person name="Brown C.T."/>
            <person name="Hug L.A."/>
            <person name="Thomas B.C."/>
            <person name="Sharon I."/>
            <person name="Castelle C.J."/>
            <person name="Singh A."/>
            <person name="Wilkins M.J."/>
            <person name="Williams K.H."/>
            <person name="Banfield J.F."/>
        </authorList>
    </citation>
    <scope>NUCLEOTIDE SEQUENCE [LARGE SCALE GENOMIC DNA]</scope>
</reference>
<dbReference type="Gene3D" id="3.10.620.30">
    <property type="match status" value="1"/>
</dbReference>
<keyword evidence="1" id="KW-0472">Membrane</keyword>
<comment type="caution">
    <text evidence="3">The sequence shown here is derived from an EMBL/GenBank/DDBJ whole genome shotgun (WGS) entry which is preliminary data.</text>
</comment>
<feature type="transmembrane region" description="Helical" evidence="1">
    <location>
        <begin position="585"/>
        <end position="608"/>
    </location>
</feature>
<name>A0A0G0T2A8_9BACT</name>
<dbReference type="SMART" id="SM00460">
    <property type="entry name" value="TGc"/>
    <property type="match status" value="1"/>
</dbReference>
<protein>
    <recommendedName>
        <fullName evidence="2">Transglutaminase-like domain-containing protein</fullName>
    </recommendedName>
</protein>
<dbReference type="PANTHER" id="PTHR33490">
    <property type="entry name" value="BLR5614 PROTEIN-RELATED"/>
    <property type="match status" value="1"/>
</dbReference>
<organism evidence="3 4">
    <name type="scientific">Candidatus Woesebacteria bacterium GW2011_GWA2_40_7b</name>
    <dbReference type="NCBI Taxonomy" id="1618563"/>
    <lineage>
        <taxon>Bacteria</taxon>
        <taxon>Candidatus Woeseibacteriota</taxon>
    </lineage>
</organism>
<keyword evidence="1" id="KW-1133">Transmembrane helix</keyword>
<dbReference type="InterPro" id="IPR002931">
    <property type="entry name" value="Transglutaminase-like"/>
</dbReference>
<keyword evidence="1" id="KW-0812">Transmembrane</keyword>
<dbReference type="Pfam" id="PF01841">
    <property type="entry name" value="Transglut_core"/>
    <property type="match status" value="1"/>
</dbReference>